<dbReference type="GO" id="GO:0000272">
    <property type="term" value="P:polysaccharide catabolic process"/>
    <property type="evidence" value="ECO:0007669"/>
    <property type="project" value="UniProtKB-KW"/>
</dbReference>
<dbReference type="GO" id="GO:0008061">
    <property type="term" value="F:chitin binding"/>
    <property type="evidence" value="ECO:0007669"/>
    <property type="project" value="UniProtKB-KW"/>
</dbReference>
<evidence type="ECO:0000259" key="10">
    <source>
        <dbReference type="PROSITE" id="PS00774"/>
    </source>
</evidence>
<dbReference type="PANTHER" id="PTHR22595:SF171">
    <property type="entry name" value="BASIC ENDOCHITINASE B"/>
    <property type="match status" value="1"/>
</dbReference>
<evidence type="ECO:0000256" key="1">
    <source>
        <dbReference type="ARBA" id="ARBA00000822"/>
    </source>
</evidence>
<keyword evidence="4" id="KW-0732">Signal</keyword>
<dbReference type="GO" id="GO:0050832">
    <property type="term" value="P:defense response to fungus"/>
    <property type="evidence" value="ECO:0007669"/>
    <property type="project" value="TreeGrafter"/>
</dbReference>
<evidence type="ECO:0000256" key="6">
    <source>
        <dbReference type="ARBA" id="ARBA00023024"/>
    </source>
</evidence>
<dbReference type="GO" id="GO:0008843">
    <property type="term" value="F:endochitinase activity"/>
    <property type="evidence" value="ECO:0007669"/>
    <property type="project" value="UniProtKB-EC"/>
</dbReference>
<dbReference type="PANTHER" id="PTHR22595">
    <property type="entry name" value="CHITINASE-RELATED"/>
    <property type="match status" value="1"/>
</dbReference>
<sequence length="103" mass="11958">MRTLVYARVNFINITHACIYKVMDIKITRRSRSVAWWTNGMHVMNNNYNYGLAGRELGLDLTNDLDLVGRDRVMAFKTAIWFWMRAQGNKPSSHNVIIGAWIP</sequence>
<keyword evidence="8" id="KW-0326">Glycosidase</keyword>
<keyword evidence="9" id="KW-0624">Polysaccharide degradation</keyword>
<dbReference type="PROSITE" id="PS00774">
    <property type="entry name" value="CHITINASE_19_2"/>
    <property type="match status" value="1"/>
</dbReference>
<dbReference type="GO" id="GO:0006032">
    <property type="term" value="P:chitin catabolic process"/>
    <property type="evidence" value="ECO:0007669"/>
    <property type="project" value="UniProtKB-KW"/>
</dbReference>
<reference evidence="11 12" key="1">
    <citation type="submission" date="2024-01" db="EMBL/GenBank/DDBJ databases">
        <title>The genomes of 5 underutilized Papilionoideae crops provide insights into root nodulation and disease resistanc.</title>
        <authorList>
            <person name="Jiang F."/>
        </authorList>
    </citation>
    <scope>NUCLEOTIDE SEQUENCE [LARGE SCALE GENOMIC DNA]</scope>
    <source>
        <strain evidence="11">JINMINGXINNONG_FW02</strain>
        <tissue evidence="11">Leaves</tissue>
    </source>
</reference>
<dbReference type="Gene3D" id="3.30.20.10">
    <property type="entry name" value="Endochitinase, domain 2"/>
    <property type="match status" value="1"/>
</dbReference>
<dbReference type="AlphaFoldDB" id="A0AAN9M1M1"/>
<dbReference type="EMBL" id="JAYMYR010000008">
    <property type="protein sequence ID" value="KAK7346156.1"/>
    <property type="molecule type" value="Genomic_DNA"/>
</dbReference>
<proteinExistence type="predicted"/>
<dbReference type="SUPFAM" id="SSF53955">
    <property type="entry name" value="Lysozyme-like"/>
    <property type="match status" value="1"/>
</dbReference>
<keyword evidence="3" id="KW-0147">Chitin-binding</keyword>
<evidence type="ECO:0000256" key="9">
    <source>
        <dbReference type="ARBA" id="ARBA00023326"/>
    </source>
</evidence>
<name>A0AAN9M1M1_PHACN</name>
<dbReference type="Proteomes" id="UP001374584">
    <property type="component" value="Unassembled WGS sequence"/>
</dbReference>
<gene>
    <name evidence="11" type="ORF">VNO80_20671</name>
</gene>
<keyword evidence="7" id="KW-0119">Carbohydrate metabolism</keyword>
<dbReference type="Pfam" id="PF00182">
    <property type="entry name" value="Glyco_hydro_19"/>
    <property type="match status" value="1"/>
</dbReference>
<feature type="domain" description="Glycoside hydrolase family 19 catalytic" evidence="10">
    <location>
        <begin position="74"/>
        <end position="84"/>
    </location>
</feature>
<dbReference type="GO" id="GO:0016998">
    <property type="term" value="P:cell wall macromolecule catabolic process"/>
    <property type="evidence" value="ECO:0007669"/>
    <property type="project" value="InterPro"/>
</dbReference>
<evidence type="ECO:0000256" key="8">
    <source>
        <dbReference type="ARBA" id="ARBA00023295"/>
    </source>
</evidence>
<dbReference type="EC" id="3.2.1.14" evidence="2"/>
<keyword evidence="6" id="KW-0146">Chitin degradation</keyword>
<evidence type="ECO:0000256" key="5">
    <source>
        <dbReference type="ARBA" id="ARBA00022801"/>
    </source>
</evidence>
<evidence type="ECO:0000313" key="11">
    <source>
        <dbReference type="EMBL" id="KAK7346156.1"/>
    </source>
</evidence>
<dbReference type="InterPro" id="IPR000726">
    <property type="entry name" value="Glyco_hydro_19_cat"/>
</dbReference>
<organism evidence="11 12">
    <name type="scientific">Phaseolus coccineus</name>
    <name type="common">Scarlet runner bean</name>
    <name type="synonym">Phaseolus multiflorus</name>
    <dbReference type="NCBI Taxonomy" id="3886"/>
    <lineage>
        <taxon>Eukaryota</taxon>
        <taxon>Viridiplantae</taxon>
        <taxon>Streptophyta</taxon>
        <taxon>Embryophyta</taxon>
        <taxon>Tracheophyta</taxon>
        <taxon>Spermatophyta</taxon>
        <taxon>Magnoliopsida</taxon>
        <taxon>eudicotyledons</taxon>
        <taxon>Gunneridae</taxon>
        <taxon>Pentapetalae</taxon>
        <taxon>rosids</taxon>
        <taxon>fabids</taxon>
        <taxon>Fabales</taxon>
        <taxon>Fabaceae</taxon>
        <taxon>Papilionoideae</taxon>
        <taxon>50 kb inversion clade</taxon>
        <taxon>NPAAA clade</taxon>
        <taxon>indigoferoid/millettioid clade</taxon>
        <taxon>Phaseoleae</taxon>
        <taxon>Phaseolus</taxon>
    </lineage>
</organism>
<dbReference type="Gene3D" id="1.10.530.10">
    <property type="match status" value="1"/>
</dbReference>
<evidence type="ECO:0000256" key="4">
    <source>
        <dbReference type="ARBA" id="ARBA00022729"/>
    </source>
</evidence>
<keyword evidence="12" id="KW-1185">Reference proteome</keyword>
<keyword evidence="5" id="KW-0378">Hydrolase</keyword>
<comment type="catalytic activity">
    <reaction evidence="1">
        <text>Random endo-hydrolysis of N-acetyl-beta-D-glucosaminide (1-&gt;4)-beta-linkages in chitin and chitodextrins.</text>
        <dbReference type="EC" id="3.2.1.14"/>
    </reaction>
</comment>
<evidence type="ECO:0000313" key="12">
    <source>
        <dbReference type="Proteomes" id="UP001374584"/>
    </source>
</evidence>
<evidence type="ECO:0000256" key="2">
    <source>
        <dbReference type="ARBA" id="ARBA00012729"/>
    </source>
</evidence>
<comment type="caution">
    <text evidence="11">The sequence shown here is derived from an EMBL/GenBank/DDBJ whole genome shotgun (WGS) entry which is preliminary data.</text>
</comment>
<evidence type="ECO:0000256" key="3">
    <source>
        <dbReference type="ARBA" id="ARBA00022669"/>
    </source>
</evidence>
<protein>
    <recommendedName>
        <fullName evidence="2">chitinase</fullName>
        <ecNumber evidence="2">3.2.1.14</ecNumber>
    </recommendedName>
</protein>
<dbReference type="InterPro" id="IPR023346">
    <property type="entry name" value="Lysozyme-like_dom_sf"/>
</dbReference>
<evidence type="ECO:0000256" key="7">
    <source>
        <dbReference type="ARBA" id="ARBA00023277"/>
    </source>
</evidence>
<accession>A0AAN9M1M1</accession>